<evidence type="ECO:0000256" key="4">
    <source>
        <dbReference type="ARBA" id="ARBA00013040"/>
    </source>
</evidence>
<accession>A0A9D9INS0</accession>
<name>A0A9D9INS0_9BACT</name>
<comment type="catalytic activity">
    <reaction evidence="13">
        <text>(2R)-2,3-bisphosphoglycerate + H2O = (2R)-2-phosphoglycerate + phosphate</text>
        <dbReference type="Rhea" id="RHEA:27381"/>
        <dbReference type="ChEBI" id="CHEBI:15377"/>
        <dbReference type="ChEBI" id="CHEBI:43474"/>
        <dbReference type="ChEBI" id="CHEBI:58248"/>
        <dbReference type="ChEBI" id="CHEBI:58289"/>
        <dbReference type="EC" id="3.1.3.80"/>
    </reaction>
    <physiologicalReaction direction="left-to-right" evidence="13">
        <dbReference type="Rhea" id="RHEA:27382"/>
    </physiologicalReaction>
</comment>
<comment type="caution">
    <text evidence="14">The sequence shown here is derived from an EMBL/GenBank/DDBJ whole genome shotgun (WGS) entry which is preliminary data.</text>
</comment>
<evidence type="ECO:0000256" key="9">
    <source>
        <dbReference type="ARBA" id="ARBA00031642"/>
    </source>
</evidence>
<proteinExistence type="inferred from homology"/>
<dbReference type="GO" id="GO:0016020">
    <property type="term" value="C:membrane"/>
    <property type="evidence" value="ECO:0007669"/>
    <property type="project" value="UniProtKB-SubCell"/>
</dbReference>
<dbReference type="Pfam" id="PF00328">
    <property type="entry name" value="His_Phos_2"/>
    <property type="match status" value="1"/>
</dbReference>
<dbReference type="PANTHER" id="PTHR20963:SF8">
    <property type="entry name" value="MULTIPLE INOSITOL POLYPHOSPHATE PHOSPHATASE 1"/>
    <property type="match status" value="1"/>
</dbReference>
<dbReference type="InterPro" id="IPR029033">
    <property type="entry name" value="His_PPase_superfam"/>
</dbReference>
<evidence type="ECO:0000256" key="6">
    <source>
        <dbReference type="ARBA" id="ARBA00022729"/>
    </source>
</evidence>
<reference evidence="14" key="2">
    <citation type="journal article" date="2021" name="PeerJ">
        <title>Extensive microbial diversity within the chicken gut microbiome revealed by metagenomics and culture.</title>
        <authorList>
            <person name="Gilroy R."/>
            <person name="Ravi A."/>
            <person name="Getino M."/>
            <person name="Pursley I."/>
            <person name="Horton D.L."/>
            <person name="Alikhan N.F."/>
            <person name="Baker D."/>
            <person name="Gharbi K."/>
            <person name="Hall N."/>
            <person name="Watson M."/>
            <person name="Adriaenssens E.M."/>
            <person name="Foster-Nyarko E."/>
            <person name="Jarju S."/>
            <person name="Secka A."/>
            <person name="Antonio M."/>
            <person name="Oren A."/>
            <person name="Chaudhuri R.R."/>
            <person name="La Ragione R."/>
            <person name="Hildebrand F."/>
            <person name="Pallen M.J."/>
        </authorList>
    </citation>
    <scope>NUCLEOTIDE SEQUENCE</scope>
    <source>
        <strain evidence="14">6919</strain>
    </source>
</reference>
<evidence type="ECO:0000256" key="2">
    <source>
        <dbReference type="ARBA" id="ARBA00008422"/>
    </source>
</evidence>
<evidence type="ECO:0000256" key="8">
    <source>
        <dbReference type="ARBA" id="ARBA00023136"/>
    </source>
</evidence>
<dbReference type="EC" id="3.1.3.80" evidence="3"/>
<dbReference type="Proteomes" id="UP000823598">
    <property type="component" value="Unassembled WGS sequence"/>
</dbReference>
<evidence type="ECO:0000256" key="10">
    <source>
        <dbReference type="ARBA" id="ARBA00043668"/>
    </source>
</evidence>
<sequence>MKRLILLAAISLIAAISYGFTYDNGRASLSPYPECTSITEYPDSLTPIFINHVGRHGSRYPAGSFHTMMLKKALDEADSLNTITPLGKQLKEETERVITATAGRWGELDTIGEKEHREIAGRMYKKYPQLLDSANISAISSDSPRSIMSMYFFTQQLAKSAKEINITTESGSKFTPLMRNYELDETYQTYRNDTAYTAAYNRFAAANIPIEPILRVLGEEYPLDYSTVYDLALAEYYVSAGMNAMGLEHDASKYFTIDEYHKLWSVFNFRQYLLYSASLASTRPAEIAAPLLQNIVATADSVVTGKLHIAAKLRFGHAETLMPLMALIQAPGCYYLTHYYDTLANNWKDFEMFPMAANLQLVYFKAPSGKIYVRAEYNEKPIQLLPGAKSPYIDWNDLRLRFLELLPLE</sequence>
<reference evidence="14" key="1">
    <citation type="submission" date="2020-10" db="EMBL/GenBank/DDBJ databases">
        <authorList>
            <person name="Gilroy R."/>
        </authorList>
    </citation>
    <scope>NUCLEOTIDE SEQUENCE</scope>
    <source>
        <strain evidence="14">6919</strain>
    </source>
</reference>
<protein>
    <recommendedName>
        <fullName evidence="5">Multiple inositol polyphosphate phosphatase 1</fullName>
        <ecNumber evidence="4">3.1.3.62</ecNumber>
        <ecNumber evidence="3">3.1.3.80</ecNumber>
    </recommendedName>
    <alternativeName>
        <fullName evidence="9">2,3-bisphosphoglycerate 3-phosphatase</fullName>
    </alternativeName>
</protein>
<comment type="catalytic activity">
    <reaction evidence="11">
        <text>1D-myo-inositol 1,2,4,5,6-pentakisphosphate + H2O = 1D-myo-inositol 1,2,5,6-tetrakisphosphate + phosphate</text>
        <dbReference type="Rhea" id="RHEA:77115"/>
        <dbReference type="ChEBI" id="CHEBI:15377"/>
        <dbReference type="ChEBI" id="CHEBI:43474"/>
        <dbReference type="ChEBI" id="CHEBI:57798"/>
        <dbReference type="ChEBI" id="CHEBI:195535"/>
        <dbReference type="EC" id="3.1.3.62"/>
    </reaction>
    <physiologicalReaction direction="left-to-right" evidence="11">
        <dbReference type="Rhea" id="RHEA:77116"/>
    </physiologicalReaction>
</comment>
<evidence type="ECO:0000256" key="12">
    <source>
        <dbReference type="ARBA" id="ARBA00043691"/>
    </source>
</evidence>
<comment type="catalytic activity">
    <reaction evidence="10">
        <text>1D-myo-inositol 1,2,5,6-tetrakisphosphate + H2O = 1D-myo-inositol 1,2,6-trisphosphate + phosphate</text>
        <dbReference type="Rhea" id="RHEA:77119"/>
        <dbReference type="ChEBI" id="CHEBI:15377"/>
        <dbReference type="ChEBI" id="CHEBI:43474"/>
        <dbReference type="ChEBI" id="CHEBI:195535"/>
        <dbReference type="ChEBI" id="CHEBI:195537"/>
        <dbReference type="EC" id="3.1.3.62"/>
    </reaction>
    <physiologicalReaction direction="left-to-right" evidence="10">
        <dbReference type="Rhea" id="RHEA:77120"/>
    </physiologicalReaction>
</comment>
<dbReference type="EMBL" id="JADIMC010000019">
    <property type="protein sequence ID" value="MBO8475647.1"/>
    <property type="molecule type" value="Genomic_DNA"/>
</dbReference>
<organism evidence="14 15">
    <name type="scientific">Candidatus Limisoma faecipullorum</name>
    <dbReference type="NCBI Taxonomy" id="2840854"/>
    <lineage>
        <taxon>Bacteria</taxon>
        <taxon>Pseudomonadati</taxon>
        <taxon>Bacteroidota</taxon>
        <taxon>Bacteroidia</taxon>
        <taxon>Bacteroidales</taxon>
        <taxon>Candidatus Limisoma</taxon>
    </lineage>
</organism>
<comment type="similarity">
    <text evidence="2">Belongs to the histidine acid phosphatase family. MINPP1 subfamily.</text>
</comment>
<gene>
    <name evidence="14" type="ORF">IAB88_01480</name>
</gene>
<evidence type="ECO:0000256" key="11">
    <source>
        <dbReference type="ARBA" id="ARBA00043671"/>
    </source>
</evidence>
<keyword evidence="6" id="KW-0732">Signal</keyword>
<evidence type="ECO:0000313" key="15">
    <source>
        <dbReference type="Proteomes" id="UP000823598"/>
    </source>
</evidence>
<evidence type="ECO:0000256" key="5">
    <source>
        <dbReference type="ARBA" id="ARBA00018097"/>
    </source>
</evidence>
<evidence type="ECO:0000313" key="14">
    <source>
        <dbReference type="EMBL" id="MBO8475647.1"/>
    </source>
</evidence>
<evidence type="ECO:0000256" key="7">
    <source>
        <dbReference type="ARBA" id="ARBA00022801"/>
    </source>
</evidence>
<keyword evidence="8" id="KW-0472">Membrane</keyword>
<dbReference type="AlphaFoldDB" id="A0A9D9INS0"/>
<evidence type="ECO:0000256" key="3">
    <source>
        <dbReference type="ARBA" id="ARBA00012976"/>
    </source>
</evidence>
<dbReference type="EC" id="3.1.3.62" evidence="4"/>
<evidence type="ECO:0000256" key="13">
    <source>
        <dbReference type="ARBA" id="ARBA00043832"/>
    </source>
</evidence>
<dbReference type="Gene3D" id="3.40.50.1240">
    <property type="entry name" value="Phosphoglycerate mutase-like"/>
    <property type="match status" value="1"/>
</dbReference>
<comment type="catalytic activity">
    <reaction evidence="12">
        <text>1D-myo-inositol hexakisphosphate + H2O = 1D-myo-inositol 1,2,4,5,6-pentakisphosphate + phosphate</text>
        <dbReference type="Rhea" id="RHEA:16989"/>
        <dbReference type="ChEBI" id="CHEBI:15377"/>
        <dbReference type="ChEBI" id="CHEBI:43474"/>
        <dbReference type="ChEBI" id="CHEBI:57798"/>
        <dbReference type="ChEBI" id="CHEBI:58130"/>
        <dbReference type="EC" id="3.1.3.62"/>
    </reaction>
    <physiologicalReaction direction="left-to-right" evidence="12">
        <dbReference type="Rhea" id="RHEA:16990"/>
    </physiologicalReaction>
</comment>
<dbReference type="SUPFAM" id="SSF53254">
    <property type="entry name" value="Phosphoglycerate mutase-like"/>
    <property type="match status" value="1"/>
</dbReference>
<dbReference type="GO" id="GO:0034417">
    <property type="term" value="F:bisphosphoglycerate 3-phosphatase activity"/>
    <property type="evidence" value="ECO:0007669"/>
    <property type="project" value="UniProtKB-EC"/>
</dbReference>
<dbReference type="InterPro" id="IPR000560">
    <property type="entry name" value="His_Pase_clade-2"/>
</dbReference>
<comment type="subcellular location">
    <subcellularLocation>
        <location evidence="1">Membrane</location>
    </subcellularLocation>
</comment>
<dbReference type="PANTHER" id="PTHR20963">
    <property type="entry name" value="MULTIPLE INOSITOL POLYPHOSPHATE PHOSPHATASE-RELATED"/>
    <property type="match status" value="1"/>
</dbReference>
<evidence type="ECO:0000256" key="1">
    <source>
        <dbReference type="ARBA" id="ARBA00004370"/>
    </source>
</evidence>
<keyword evidence="7" id="KW-0378">Hydrolase</keyword>